<dbReference type="Pfam" id="PF00528">
    <property type="entry name" value="BPD_transp_1"/>
    <property type="match status" value="1"/>
</dbReference>
<evidence type="ECO:0000313" key="9">
    <source>
        <dbReference type="EMBL" id="MBB5430928.1"/>
    </source>
</evidence>
<feature type="transmembrane region" description="Helical" evidence="7">
    <location>
        <begin position="76"/>
        <end position="99"/>
    </location>
</feature>
<dbReference type="CDD" id="cd06261">
    <property type="entry name" value="TM_PBP2"/>
    <property type="match status" value="1"/>
</dbReference>
<keyword evidence="10" id="KW-1185">Reference proteome</keyword>
<dbReference type="Proteomes" id="UP000572635">
    <property type="component" value="Unassembled WGS sequence"/>
</dbReference>
<dbReference type="SUPFAM" id="SSF161098">
    <property type="entry name" value="MetI-like"/>
    <property type="match status" value="1"/>
</dbReference>
<comment type="subcellular location">
    <subcellularLocation>
        <location evidence="1 7">Cell membrane</location>
        <topology evidence="1 7">Multi-pass membrane protein</topology>
    </subcellularLocation>
</comment>
<evidence type="ECO:0000256" key="5">
    <source>
        <dbReference type="ARBA" id="ARBA00022989"/>
    </source>
</evidence>
<organism evidence="9 10">
    <name type="scientific">Nocardiopsis composta</name>
    <dbReference type="NCBI Taxonomy" id="157465"/>
    <lineage>
        <taxon>Bacteria</taxon>
        <taxon>Bacillati</taxon>
        <taxon>Actinomycetota</taxon>
        <taxon>Actinomycetes</taxon>
        <taxon>Streptosporangiales</taxon>
        <taxon>Nocardiopsidaceae</taxon>
        <taxon>Nocardiopsis</taxon>
    </lineage>
</organism>
<evidence type="ECO:0000259" key="8">
    <source>
        <dbReference type="PROSITE" id="PS50928"/>
    </source>
</evidence>
<dbReference type="EMBL" id="JACHDB010000001">
    <property type="protein sequence ID" value="MBB5430928.1"/>
    <property type="molecule type" value="Genomic_DNA"/>
</dbReference>
<keyword evidence="5 7" id="KW-1133">Transmembrane helix</keyword>
<evidence type="ECO:0000256" key="6">
    <source>
        <dbReference type="ARBA" id="ARBA00023136"/>
    </source>
</evidence>
<feature type="domain" description="ABC transmembrane type-1" evidence="8">
    <location>
        <begin position="72"/>
        <end position="261"/>
    </location>
</feature>
<feature type="transmembrane region" description="Helical" evidence="7">
    <location>
        <begin position="111"/>
        <end position="130"/>
    </location>
</feature>
<feature type="transmembrane region" description="Helical" evidence="7">
    <location>
        <begin position="199"/>
        <end position="218"/>
    </location>
</feature>
<evidence type="ECO:0000313" key="10">
    <source>
        <dbReference type="Proteomes" id="UP000572635"/>
    </source>
</evidence>
<dbReference type="AlphaFoldDB" id="A0A7W8VCH3"/>
<evidence type="ECO:0000256" key="3">
    <source>
        <dbReference type="ARBA" id="ARBA00022475"/>
    </source>
</evidence>
<dbReference type="PROSITE" id="PS50928">
    <property type="entry name" value="ABC_TM1"/>
    <property type="match status" value="1"/>
</dbReference>
<gene>
    <name evidence="9" type="ORF">HDA36_001012</name>
</gene>
<keyword evidence="3" id="KW-1003">Cell membrane</keyword>
<keyword evidence="2 7" id="KW-0813">Transport</keyword>
<dbReference type="InterPro" id="IPR000515">
    <property type="entry name" value="MetI-like"/>
</dbReference>
<dbReference type="InterPro" id="IPR035906">
    <property type="entry name" value="MetI-like_sf"/>
</dbReference>
<dbReference type="PANTHER" id="PTHR43386">
    <property type="entry name" value="OLIGOPEPTIDE TRANSPORT SYSTEM PERMEASE PROTEIN APPC"/>
    <property type="match status" value="1"/>
</dbReference>
<protein>
    <submittedName>
        <fullName evidence="9">Peptide/nickel transport system permease protein</fullName>
    </submittedName>
</protein>
<keyword evidence="6 7" id="KW-0472">Membrane</keyword>
<dbReference type="PANTHER" id="PTHR43386:SF25">
    <property type="entry name" value="PEPTIDE ABC TRANSPORTER PERMEASE PROTEIN"/>
    <property type="match status" value="1"/>
</dbReference>
<evidence type="ECO:0000256" key="7">
    <source>
        <dbReference type="RuleBase" id="RU363032"/>
    </source>
</evidence>
<dbReference type="GO" id="GO:0055085">
    <property type="term" value="P:transmembrane transport"/>
    <property type="evidence" value="ECO:0007669"/>
    <property type="project" value="InterPro"/>
</dbReference>
<feature type="transmembrane region" description="Helical" evidence="7">
    <location>
        <begin position="136"/>
        <end position="154"/>
    </location>
</feature>
<comment type="similarity">
    <text evidence="7">Belongs to the binding-protein-dependent transport system permease family.</text>
</comment>
<dbReference type="InterPro" id="IPR050366">
    <property type="entry name" value="BP-dependent_transpt_permease"/>
</dbReference>
<feature type="transmembrane region" description="Helical" evidence="7">
    <location>
        <begin position="12"/>
        <end position="32"/>
    </location>
</feature>
<keyword evidence="4 7" id="KW-0812">Transmembrane</keyword>
<sequence>MRDLLRGIDLPARAGLGVLVLLVGAAIAGPLLGVGGDPDAITGPRLAPPGAGHPLGTDQLGRSLLPRVLEGIGTTFLLTAVAVLVTAALSTLLGTVAGYRGGLAGELVLRGADVLYSFPTIVLAILVAAVLGPGRTATVCSIVLVTIPLMTRLVRTAATAVAGRDYVTSAVISGAGPWRILTRHVLPNISGTVVVQGTYALSVGILVEGGLGFLGFGVQPPQSSLGVLIQYGGVYVVAAPWLLVVPGTALVAAILAINLFGDGLRDRLEPRESRSLV</sequence>
<evidence type="ECO:0000256" key="4">
    <source>
        <dbReference type="ARBA" id="ARBA00022692"/>
    </source>
</evidence>
<comment type="caution">
    <text evidence="9">The sequence shown here is derived from an EMBL/GenBank/DDBJ whole genome shotgun (WGS) entry which is preliminary data.</text>
</comment>
<feature type="transmembrane region" description="Helical" evidence="7">
    <location>
        <begin position="238"/>
        <end position="261"/>
    </location>
</feature>
<evidence type="ECO:0000256" key="2">
    <source>
        <dbReference type="ARBA" id="ARBA00022448"/>
    </source>
</evidence>
<evidence type="ECO:0000256" key="1">
    <source>
        <dbReference type="ARBA" id="ARBA00004651"/>
    </source>
</evidence>
<dbReference type="RefSeq" id="WP_184389217.1">
    <property type="nucleotide sequence ID" value="NZ_BAAAJD010000034.1"/>
</dbReference>
<name>A0A7W8VCH3_9ACTN</name>
<reference evidence="9 10" key="1">
    <citation type="submission" date="2020-08" db="EMBL/GenBank/DDBJ databases">
        <title>Sequencing the genomes of 1000 actinobacteria strains.</title>
        <authorList>
            <person name="Klenk H.-P."/>
        </authorList>
    </citation>
    <scope>NUCLEOTIDE SEQUENCE [LARGE SCALE GENOMIC DNA]</scope>
    <source>
        <strain evidence="9 10">DSM 44551</strain>
    </source>
</reference>
<dbReference type="Gene3D" id="1.10.3720.10">
    <property type="entry name" value="MetI-like"/>
    <property type="match status" value="1"/>
</dbReference>
<dbReference type="GO" id="GO:0005886">
    <property type="term" value="C:plasma membrane"/>
    <property type="evidence" value="ECO:0007669"/>
    <property type="project" value="UniProtKB-SubCell"/>
</dbReference>
<accession>A0A7W8VCH3</accession>
<proteinExistence type="inferred from homology"/>